<gene>
    <name evidence="1" type="ORF">EZS28_023403</name>
</gene>
<evidence type="ECO:0000313" key="1">
    <source>
        <dbReference type="EMBL" id="KAA6381071.1"/>
    </source>
</evidence>
<evidence type="ECO:0000313" key="2">
    <source>
        <dbReference type="Proteomes" id="UP000324800"/>
    </source>
</evidence>
<dbReference type="AlphaFoldDB" id="A0A5J4VEV0"/>
<accession>A0A5J4VEV0</accession>
<comment type="caution">
    <text evidence="1">The sequence shown here is derived from an EMBL/GenBank/DDBJ whole genome shotgun (WGS) entry which is preliminary data.</text>
</comment>
<sequence length="228" mass="25843">MMSFIEVISINRTHTFYVALVDYREELLNYTLILSALLQQGENEQPIVHSYDLIQSKEDPFDVSGLITPECPNQKHSISGSQLFRNNSEVIGEKIIFTINPPDQYSQIPSIQTVPIHSPDQPASPISVEAPSYTYQYRISMNLAFVLNMFYKCTVNHCDAAEYISSLPYLPSLLITHMCQPVNVTTSQLFSIKLPYRSIALRGAALRLACTVERFNSQLADFLEKINE</sequence>
<protein>
    <submittedName>
        <fullName evidence="1">Uncharacterized protein</fullName>
    </submittedName>
</protein>
<proteinExistence type="predicted"/>
<dbReference type="Proteomes" id="UP000324800">
    <property type="component" value="Unassembled WGS sequence"/>
</dbReference>
<name>A0A5J4VEV0_9EUKA</name>
<organism evidence="1 2">
    <name type="scientific">Streblomastix strix</name>
    <dbReference type="NCBI Taxonomy" id="222440"/>
    <lineage>
        <taxon>Eukaryota</taxon>
        <taxon>Metamonada</taxon>
        <taxon>Preaxostyla</taxon>
        <taxon>Oxymonadida</taxon>
        <taxon>Streblomastigidae</taxon>
        <taxon>Streblomastix</taxon>
    </lineage>
</organism>
<reference evidence="1 2" key="1">
    <citation type="submission" date="2019-03" db="EMBL/GenBank/DDBJ databases">
        <title>Single cell metagenomics reveals metabolic interactions within the superorganism composed of flagellate Streblomastix strix and complex community of Bacteroidetes bacteria on its surface.</title>
        <authorList>
            <person name="Treitli S.C."/>
            <person name="Kolisko M."/>
            <person name="Husnik F."/>
            <person name="Keeling P."/>
            <person name="Hampl V."/>
        </authorList>
    </citation>
    <scope>NUCLEOTIDE SEQUENCE [LARGE SCALE GENOMIC DNA]</scope>
    <source>
        <strain evidence="1">ST1C</strain>
    </source>
</reference>
<dbReference type="EMBL" id="SNRW01007542">
    <property type="protein sequence ID" value="KAA6381071.1"/>
    <property type="molecule type" value="Genomic_DNA"/>
</dbReference>